<comment type="caution">
    <text evidence="2">The sequence shown here is derived from an EMBL/GenBank/DDBJ whole genome shotgun (WGS) entry which is preliminary data.</text>
</comment>
<feature type="region of interest" description="Disordered" evidence="1">
    <location>
        <begin position="19"/>
        <end position="44"/>
    </location>
</feature>
<evidence type="ECO:0000313" key="3">
    <source>
        <dbReference type="Proteomes" id="UP000326939"/>
    </source>
</evidence>
<reference evidence="3" key="1">
    <citation type="journal article" date="2019" name="Gigascience">
        <title>De novo genome assembly of the endangered Acer yangbiense, a plant species with extremely small populations endemic to Yunnan Province, China.</title>
        <authorList>
            <person name="Yang J."/>
            <person name="Wariss H.M."/>
            <person name="Tao L."/>
            <person name="Zhang R."/>
            <person name="Yun Q."/>
            <person name="Hollingsworth P."/>
            <person name="Dao Z."/>
            <person name="Luo G."/>
            <person name="Guo H."/>
            <person name="Ma Y."/>
            <person name="Sun W."/>
        </authorList>
    </citation>
    <scope>NUCLEOTIDE SEQUENCE [LARGE SCALE GENOMIC DNA]</scope>
    <source>
        <strain evidence="3">cv. br00</strain>
    </source>
</reference>
<dbReference type="AlphaFoldDB" id="A0A5N5JJ31"/>
<accession>A0A5N5JJ31</accession>
<protein>
    <submittedName>
        <fullName evidence="2">Uncharacterized protein</fullName>
    </submittedName>
</protein>
<dbReference type="Proteomes" id="UP000326939">
    <property type="component" value="Chromosome 16"/>
</dbReference>
<dbReference type="EMBL" id="VDCV01000016">
    <property type="protein sequence ID" value="KAB5519188.1"/>
    <property type="molecule type" value="Genomic_DNA"/>
</dbReference>
<evidence type="ECO:0000256" key="1">
    <source>
        <dbReference type="SAM" id="MobiDB-lite"/>
    </source>
</evidence>
<keyword evidence="3" id="KW-1185">Reference proteome</keyword>
<organism evidence="2 3">
    <name type="scientific">Salix brachista</name>
    <dbReference type="NCBI Taxonomy" id="2182728"/>
    <lineage>
        <taxon>Eukaryota</taxon>
        <taxon>Viridiplantae</taxon>
        <taxon>Streptophyta</taxon>
        <taxon>Embryophyta</taxon>
        <taxon>Tracheophyta</taxon>
        <taxon>Spermatophyta</taxon>
        <taxon>Magnoliopsida</taxon>
        <taxon>eudicotyledons</taxon>
        <taxon>Gunneridae</taxon>
        <taxon>Pentapetalae</taxon>
        <taxon>rosids</taxon>
        <taxon>fabids</taxon>
        <taxon>Malpighiales</taxon>
        <taxon>Salicaceae</taxon>
        <taxon>Saliceae</taxon>
        <taxon>Salix</taxon>
    </lineage>
</organism>
<gene>
    <name evidence="2" type="ORF">DKX38_023507</name>
</gene>
<sequence>MSKKYFSARLQKLIGSGISSSTSTTTSWLSNQGWRNPPAKSCSRGDQIKGRWLLERMSWCPVLLLCLGRLLLRIDGVS</sequence>
<name>A0A5N5JJ31_9ROSI</name>
<proteinExistence type="predicted"/>
<evidence type="ECO:0000313" key="2">
    <source>
        <dbReference type="EMBL" id="KAB5519188.1"/>
    </source>
</evidence>